<evidence type="ECO:0000256" key="2">
    <source>
        <dbReference type="ARBA" id="ARBA00008973"/>
    </source>
</evidence>
<keyword evidence="6" id="KW-0449">Lipoprotein</keyword>
<evidence type="ECO:0000256" key="6">
    <source>
        <dbReference type="ARBA" id="ARBA00023288"/>
    </source>
</evidence>
<name>A0ABP8DY48_9MICO</name>
<comment type="subcellular location">
    <subcellularLocation>
        <location evidence="1">Membrane</location>
        <topology evidence="1">Lipid-anchor</topology>
    </subcellularLocation>
</comment>
<comment type="similarity">
    <text evidence="2">Belongs to the NlpA lipoprotein family.</text>
</comment>
<gene>
    <name evidence="9" type="ORF">GCM10022256_04590</name>
</gene>
<dbReference type="PANTHER" id="PTHR30429:SF1">
    <property type="entry name" value="D-METHIONINE-BINDING LIPOPROTEIN METQ-RELATED"/>
    <property type="match status" value="1"/>
</dbReference>
<keyword evidence="8" id="KW-1133">Transmembrane helix</keyword>
<dbReference type="InterPro" id="IPR004872">
    <property type="entry name" value="Lipoprotein_NlpA"/>
</dbReference>
<evidence type="ECO:0000313" key="10">
    <source>
        <dbReference type="Proteomes" id="UP001501594"/>
    </source>
</evidence>
<sequence>MPSNEPTTPEAGSTSADPNSTREHGFTLKRRRRWPFVVGAAVAVVAVAAGITVPRLLPTASANDTAGATLYVATAEGNSAEESLVDFVAKNVAPKYGIKVAFKGLSDSTTLNRAVSEGEVAGTVYQHKLWLSQVLKANPGFEETAATPVFRWGFGLWSSKWKSAAEIPDGATISLYSDPANEAQGLWILERAGLITLKPGIDKGYATQDDIASNPRHLKFTLLDFAAQSRSLDDLDAAVGYTEYYLAAGIPIEKKIFAPAAPDEFAGQLTVGTKYLDSPNVKKLIAAFKDPAVQEFLATDRQEKGILLPLAAKE</sequence>
<evidence type="ECO:0000256" key="7">
    <source>
        <dbReference type="SAM" id="MobiDB-lite"/>
    </source>
</evidence>
<evidence type="ECO:0000256" key="5">
    <source>
        <dbReference type="ARBA" id="ARBA00023139"/>
    </source>
</evidence>
<feature type="compositionally biased region" description="Polar residues" evidence="7">
    <location>
        <begin position="1"/>
        <end position="19"/>
    </location>
</feature>
<keyword evidence="5" id="KW-0564">Palmitate</keyword>
<protein>
    <submittedName>
        <fullName evidence="9">MetQ/NlpA family ABC transporter substrate-binding protein</fullName>
    </submittedName>
</protein>
<evidence type="ECO:0000256" key="8">
    <source>
        <dbReference type="SAM" id="Phobius"/>
    </source>
</evidence>
<keyword evidence="4 8" id="KW-0472">Membrane</keyword>
<accession>A0ABP8DY48</accession>
<dbReference type="RefSeq" id="WP_344793422.1">
    <property type="nucleotide sequence ID" value="NZ_BAABAU010000001.1"/>
</dbReference>
<dbReference type="SUPFAM" id="SSF53850">
    <property type="entry name" value="Periplasmic binding protein-like II"/>
    <property type="match status" value="1"/>
</dbReference>
<keyword evidence="8" id="KW-0812">Transmembrane</keyword>
<dbReference type="Pfam" id="PF03180">
    <property type="entry name" value="Lipoprotein_9"/>
    <property type="match status" value="1"/>
</dbReference>
<dbReference type="EMBL" id="BAABAU010000001">
    <property type="protein sequence ID" value="GAA4264847.1"/>
    <property type="molecule type" value="Genomic_DNA"/>
</dbReference>
<proteinExistence type="inferred from homology"/>
<keyword evidence="10" id="KW-1185">Reference proteome</keyword>
<evidence type="ECO:0000256" key="3">
    <source>
        <dbReference type="ARBA" id="ARBA00022729"/>
    </source>
</evidence>
<comment type="caution">
    <text evidence="9">The sequence shown here is derived from an EMBL/GenBank/DDBJ whole genome shotgun (WGS) entry which is preliminary data.</text>
</comment>
<evidence type="ECO:0000256" key="1">
    <source>
        <dbReference type="ARBA" id="ARBA00004635"/>
    </source>
</evidence>
<organism evidence="9 10">
    <name type="scientific">Frondihabitans peucedani</name>
    <dbReference type="NCBI Taxonomy" id="598626"/>
    <lineage>
        <taxon>Bacteria</taxon>
        <taxon>Bacillati</taxon>
        <taxon>Actinomycetota</taxon>
        <taxon>Actinomycetes</taxon>
        <taxon>Micrococcales</taxon>
        <taxon>Microbacteriaceae</taxon>
        <taxon>Frondihabitans</taxon>
    </lineage>
</organism>
<feature type="region of interest" description="Disordered" evidence="7">
    <location>
        <begin position="1"/>
        <end position="25"/>
    </location>
</feature>
<dbReference type="PANTHER" id="PTHR30429">
    <property type="entry name" value="D-METHIONINE-BINDING LIPOPROTEIN METQ"/>
    <property type="match status" value="1"/>
</dbReference>
<dbReference type="Proteomes" id="UP001501594">
    <property type="component" value="Unassembled WGS sequence"/>
</dbReference>
<reference evidence="10" key="1">
    <citation type="journal article" date="2019" name="Int. J. Syst. Evol. Microbiol.">
        <title>The Global Catalogue of Microorganisms (GCM) 10K type strain sequencing project: providing services to taxonomists for standard genome sequencing and annotation.</title>
        <authorList>
            <consortium name="The Broad Institute Genomics Platform"/>
            <consortium name="The Broad Institute Genome Sequencing Center for Infectious Disease"/>
            <person name="Wu L."/>
            <person name="Ma J."/>
        </authorList>
    </citation>
    <scope>NUCLEOTIDE SEQUENCE [LARGE SCALE GENOMIC DNA]</scope>
    <source>
        <strain evidence="10">JCM 17442</strain>
    </source>
</reference>
<dbReference type="Gene3D" id="3.40.190.10">
    <property type="entry name" value="Periplasmic binding protein-like II"/>
    <property type="match status" value="2"/>
</dbReference>
<keyword evidence="3" id="KW-0732">Signal</keyword>
<evidence type="ECO:0000313" key="9">
    <source>
        <dbReference type="EMBL" id="GAA4264847.1"/>
    </source>
</evidence>
<feature type="transmembrane region" description="Helical" evidence="8">
    <location>
        <begin position="34"/>
        <end position="53"/>
    </location>
</feature>
<evidence type="ECO:0000256" key="4">
    <source>
        <dbReference type="ARBA" id="ARBA00023136"/>
    </source>
</evidence>